<gene>
    <name evidence="1" type="ORF">CFP56_010093</name>
</gene>
<dbReference type="Proteomes" id="UP000237347">
    <property type="component" value="Unassembled WGS sequence"/>
</dbReference>
<name>A0AAW0L286_QUESU</name>
<organism evidence="1 2">
    <name type="scientific">Quercus suber</name>
    <name type="common">Cork oak</name>
    <dbReference type="NCBI Taxonomy" id="58331"/>
    <lineage>
        <taxon>Eukaryota</taxon>
        <taxon>Viridiplantae</taxon>
        <taxon>Streptophyta</taxon>
        <taxon>Embryophyta</taxon>
        <taxon>Tracheophyta</taxon>
        <taxon>Spermatophyta</taxon>
        <taxon>Magnoliopsida</taxon>
        <taxon>eudicotyledons</taxon>
        <taxon>Gunneridae</taxon>
        <taxon>Pentapetalae</taxon>
        <taxon>rosids</taxon>
        <taxon>fabids</taxon>
        <taxon>Fagales</taxon>
        <taxon>Fagaceae</taxon>
        <taxon>Quercus</taxon>
    </lineage>
</organism>
<dbReference type="AlphaFoldDB" id="A0AAW0L286"/>
<evidence type="ECO:0000313" key="2">
    <source>
        <dbReference type="Proteomes" id="UP000237347"/>
    </source>
</evidence>
<evidence type="ECO:0000313" key="1">
    <source>
        <dbReference type="EMBL" id="KAK7845009.1"/>
    </source>
</evidence>
<proteinExistence type="predicted"/>
<protein>
    <submittedName>
        <fullName evidence="1">Uncharacterized protein</fullName>
    </submittedName>
</protein>
<comment type="caution">
    <text evidence="1">The sequence shown here is derived from an EMBL/GenBank/DDBJ whole genome shotgun (WGS) entry which is preliminary data.</text>
</comment>
<keyword evidence="2" id="KW-1185">Reference proteome</keyword>
<sequence>MILKDFLAFTESMVLAMSERCSG</sequence>
<accession>A0AAW0L286</accession>
<reference evidence="1 2" key="1">
    <citation type="journal article" date="2018" name="Sci. Data">
        <title>The draft genome sequence of cork oak.</title>
        <authorList>
            <person name="Ramos A.M."/>
            <person name="Usie A."/>
            <person name="Barbosa P."/>
            <person name="Barros P.M."/>
            <person name="Capote T."/>
            <person name="Chaves I."/>
            <person name="Simoes F."/>
            <person name="Abreu I."/>
            <person name="Carrasquinho I."/>
            <person name="Faro C."/>
            <person name="Guimaraes J.B."/>
            <person name="Mendonca D."/>
            <person name="Nobrega F."/>
            <person name="Rodrigues L."/>
            <person name="Saibo N.J.M."/>
            <person name="Varela M.C."/>
            <person name="Egas C."/>
            <person name="Matos J."/>
            <person name="Miguel C.M."/>
            <person name="Oliveira M.M."/>
            <person name="Ricardo C.P."/>
            <person name="Goncalves S."/>
        </authorList>
    </citation>
    <scope>NUCLEOTIDE SEQUENCE [LARGE SCALE GENOMIC DNA]</scope>
    <source>
        <strain evidence="2">cv. HL8</strain>
    </source>
</reference>
<dbReference type="EMBL" id="PKMF04000176">
    <property type="protein sequence ID" value="KAK7845009.1"/>
    <property type="molecule type" value="Genomic_DNA"/>
</dbReference>